<proteinExistence type="predicted"/>
<reference evidence="4" key="1">
    <citation type="submission" date="2020-10" db="EMBL/GenBank/DDBJ databases">
        <authorList>
            <person name="Han B."/>
            <person name="Lu T."/>
            <person name="Zhao Q."/>
            <person name="Huang X."/>
            <person name="Zhao Y."/>
        </authorList>
    </citation>
    <scope>NUCLEOTIDE SEQUENCE</scope>
</reference>
<feature type="domain" description="LRAT" evidence="3">
    <location>
        <begin position="584"/>
        <end position="722"/>
    </location>
</feature>
<dbReference type="OrthoDB" id="421951at2759"/>
<feature type="region of interest" description="Disordered" evidence="1">
    <location>
        <begin position="236"/>
        <end position="257"/>
    </location>
</feature>
<dbReference type="PANTHER" id="PTHR46137">
    <property type="entry name" value="OS05G0310600 PROTEIN"/>
    <property type="match status" value="1"/>
</dbReference>
<feature type="chain" id="PRO_5032626591" description="LRAT domain-containing protein" evidence="2">
    <location>
        <begin position="23"/>
        <end position="814"/>
    </location>
</feature>
<organism evidence="4 5">
    <name type="scientific">Miscanthus lutarioriparius</name>
    <dbReference type="NCBI Taxonomy" id="422564"/>
    <lineage>
        <taxon>Eukaryota</taxon>
        <taxon>Viridiplantae</taxon>
        <taxon>Streptophyta</taxon>
        <taxon>Embryophyta</taxon>
        <taxon>Tracheophyta</taxon>
        <taxon>Spermatophyta</taxon>
        <taxon>Magnoliopsida</taxon>
        <taxon>Liliopsida</taxon>
        <taxon>Poales</taxon>
        <taxon>Poaceae</taxon>
        <taxon>PACMAD clade</taxon>
        <taxon>Panicoideae</taxon>
        <taxon>Andropogonodae</taxon>
        <taxon>Andropogoneae</taxon>
        <taxon>Saccharinae</taxon>
        <taxon>Miscanthus</taxon>
    </lineage>
</organism>
<feature type="region of interest" description="Disordered" evidence="1">
    <location>
        <begin position="742"/>
        <end position="775"/>
    </location>
</feature>
<keyword evidence="2" id="KW-0732">Signal</keyword>
<feature type="signal peptide" evidence="2">
    <location>
        <begin position="1"/>
        <end position="22"/>
    </location>
</feature>
<dbReference type="Gene3D" id="3.90.1720.10">
    <property type="entry name" value="endopeptidase domain like (from Nostoc punctiforme)"/>
    <property type="match status" value="2"/>
</dbReference>
<evidence type="ECO:0000256" key="2">
    <source>
        <dbReference type="SAM" id="SignalP"/>
    </source>
</evidence>
<protein>
    <recommendedName>
        <fullName evidence="3">LRAT domain-containing protein</fullName>
    </recommendedName>
</protein>
<accession>A0A811QS71</accession>
<feature type="compositionally biased region" description="Basic and acidic residues" evidence="1">
    <location>
        <begin position="96"/>
        <end position="123"/>
    </location>
</feature>
<feature type="region of interest" description="Disordered" evidence="1">
    <location>
        <begin position="90"/>
        <end position="194"/>
    </location>
</feature>
<dbReference type="AlphaFoldDB" id="A0A811QS71"/>
<feature type="region of interest" description="Disordered" evidence="1">
    <location>
        <begin position="466"/>
        <end position="492"/>
    </location>
</feature>
<keyword evidence="5" id="KW-1185">Reference proteome</keyword>
<evidence type="ECO:0000259" key="3">
    <source>
        <dbReference type="PROSITE" id="PS51934"/>
    </source>
</evidence>
<name>A0A811QS71_9POAL</name>
<dbReference type="Pfam" id="PF04970">
    <property type="entry name" value="LRAT"/>
    <property type="match status" value="2"/>
</dbReference>
<dbReference type="PANTHER" id="PTHR46137:SF11">
    <property type="entry name" value="LRAT DOMAIN-CONTAINING PROTEIN"/>
    <property type="match status" value="1"/>
</dbReference>
<dbReference type="InterPro" id="IPR007053">
    <property type="entry name" value="LRAT_dom"/>
</dbReference>
<dbReference type="PROSITE" id="PS51934">
    <property type="entry name" value="LRAT"/>
    <property type="match status" value="1"/>
</dbReference>
<evidence type="ECO:0000313" key="4">
    <source>
        <dbReference type="EMBL" id="CAD6258834.1"/>
    </source>
</evidence>
<evidence type="ECO:0000313" key="5">
    <source>
        <dbReference type="Proteomes" id="UP000604825"/>
    </source>
</evidence>
<dbReference type="EMBL" id="CAJGYO010000010">
    <property type="protein sequence ID" value="CAD6258834.1"/>
    <property type="molecule type" value="Genomic_DNA"/>
</dbReference>
<feature type="compositionally biased region" description="Basic residues" evidence="1">
    <location>
        <begin position="127"/>
        <end position="147"/>
    </location>
</feature>
<evidence type="ECO:0000256" key="1">
    <source>
        <dbReference type="SAM" id="MobiDB-lite"/>
    </source>
</evidence>
<dbReference type="Proteomes" id="UP000604825">
    <property type="component" value="Unassembled WGS sequence"/>
</dbReference>
<feature type="compositionally biased region" description="Basic and acidic residues" evidence="1">
    <location>
        <begin position="236"/>
        <end position="248"/>
    </location>
</feature>
<gene>
    <name evidence="4" type="ORF">NCGR_LOCUS42300</name>
</gene>
<comment type="caution">
    <text evidence="4">The sequence shown here is derived from an EMBL/GenBank/DDBJ whole genome shotgun (WGS) entry which is preliminary data.</text>
</comment>
<sequence length="814" mass="88003">MGSWALGAQQAMQLLLSAMVTSVRVEVEGIGASSVEHDNIGVERLVMAETGSGLGVAAAEDEARSRGSRWTSTRWCSCVDVAGSSGSAYGGCRGRVRGDAATDDVEDKRERRGERVLADERQTRGGRQARRGHERRATWRGRCHGHTCRPDAGLGEETEDGASGSASGPGQRSSGDRGAWRRGRRRGSGLACSPARCGARQGGVGACGGKATGGAAVVKEGAAKAEVPSILDVRARERDTRRESRAPEPRGAVGTRVQGRWRASGGGAWERLLARVLQGGLGQLGKERGGLDWAPAAGWAGAERRGRECWAGHAACVGQRGWGDGLGLQRKWERSAGRTNSGGKVRIQTSKSIATPLITLRKAMLCGNKRCIDPQLTDFIEIELLQEQSYPGPTRIIGPICHGTVGPLCEPDFPFLAPARKAQISTYCQVGPWSICHASTRRAASSERHNDRQSLSHSSYVLKTLGQSQTGAEAERRSHCPGIQSSSKPSVMDRVTVESSRIERWQLRPGDHIYVWRKISDHTRIYSHHGIYESDEKVIHLSSIPGGGSCPRCRGAERRGDVVVCCLDCFLRGGELCLFAYAVPKCDHTRIYSHHGIYESDEKVIHLSSIPGGGSCPRCRGAERRGDVVVCCLDCFLRGGELCLFAYAVPKWFYDERNTPKKGDVLAPLRQLTCSMDAEDPPETVLGRAKDLLTKGRVYLLVHNNCFHFAFYCKTGRQYFGPVALVVDTSAAAIMGQKRVGVPSDDGPHLDRRNGTARVVPPPPAPARRRRSREWSLPQPSFRTIAALGAGLALVAVLPELAPVVPELAPFAIL</sequence>